<dbReference type="PANTHER" id="PTHR24286:SF199">
    <property type="entry name" value="CYTOCHROME P450 88D6"/>
    <property type="match status" value="1"/>
</dbReference>
<dbReference type="InterPro" id="IPR001128">
    <property type="entry name" value="Cyt_P450"/>
</dbReference>
<evidence type="ECO:0000256" key="10">
    <source>
        <dbReference type="ARBA" id="ARBA00023136"/>
    </source>
</evidence>
<dbReference type="GO" id="GO:0005783">
    <property type="term" value="C:endoplasmic reticulum"/>
    <property type="evidence" value="ECO:0007669"/>
    <property type="project" value="TreeGrafter"/>
</dbReference>
<name>A0A7N2N203_QUELO</name>
<comment type="cofactor">
    <cofactor evidence="1 11">
        <name>heme</name>
        <dbReference type="ChEBI" id="CHEBI:30413"/>
    </cofactor>
</comment>
<dbReference type="GO" id="GO:0020037">
    <property type="term" value="F:heme binding"/>
    <property type="evidence" value="ECO:0007669"/>
    <property type="project" value="InterPro"/>
</dbReference>
<dbReference type="OMA" id="PITGHEA"/>
<dbReference type="InterPro" id="IPR036396">
    <property type="entry name" value="Cyt_P450_sf"/>
</dbReference>
<reference evidence="14" key="2">
    <citation type="submission" date="2021-01" db="UniProtKB">
        <authorList>
            <consortium name="EnsemblPlants"/>
        </authorList>
    </citation>
    <scope>IDENTIFICATION</scope>
</reference>
<dbReference type="PROSITE" id="PS00086">
    <property type="entry name" value="CYTOCHROME_P450"/>
    <property type="match status" value="1"/>
</dbReference>
<dbReference type="GO" id="GO:0051777">
    <property type="term" value="F:ent-kaurenoic acid monooxygenase activity"/>
    <property type="evidence" value="ECO:0007669"/>
    <property type="project" value="TreeGrafter"/>
</dbReference>
<dbReference type="SUPFAM" id="SSF48264">
    <property type="entry name" value="Cytochrome P450"/>
    <property type="match status" value="1"/>
</dbReference>
<dbReference type="PRINTS" id="PR00385">
    <property type="entry name" value="P450"/>
</dbReference>
<dbReference type="AlphaFoldDB" id="A0A7N2N203"/>
<dbReference type="OrthoDB" id="1470350at2759"/>
<feature type="binding site" description="axial binding residue" evidence="11">
    <location>
        <position position="438"/>
    </location>
    <ligand>
        <name>heme</name>
        <dbReference type="ChEBI" id="CHEBI:30413"/>
    </ligand>
    <ligandPart>
        <name>Fe</name>
        <dbReference type="ChEBI" id="CHEBI:18248"/>
    </ligandPart>
</feature>
<evidence type="ECO:0000256" key="5">
    <source>
        <dbReference type="ARBA" id="ARBA00022692"/>
    </source>
</evidence>
<dbReference type="InterPro" id="IPR017972">
    <property type="entry name" value="Cyt_P450_CS"/>
</dbReference>
<keyword evidence="8 12" id="KW-0560">Oxidoreductase</keyword>
<evidence type="ECO:0000256" key="1">
    <source>
        <dbReference type="ARBA" id="ARBA00001971"/>
    </source>
</evidence>
<gene>
    <name evidence="14" type="primary">LOC115970103</name>
</gene>
<dbReference type="InParanoid" id="A0A7N2N203"/>
<keyword evidence="5 13" id="KW-0812">Transmembrane</keyword>
<evidence type="ECO:0000256" key="3">
    <source>
        <dbReference type="ARBA" id="ARBA00010617"/>
    </source>
</evidence>
<dbReference type="Gramene" id="QL12p006321:mrna">
    <property type="protein sequence ID" value="QL12p006321:mrna"/>
    <property type="gene ID" value="QL12p006321"/>
</dbReference>
<dbReference type="Proteomes" id="UP000594261">
    <property type="component" value="Chromosome 12"/>
</dbReference>
<keyword evidence="9 11" id="KW-0408">Iron</keyword>
<dbReference type="GO" id="GO:0016132">
    <property type="term" value="P:brassinosteroid biosynthetic process"/>
    <property type="evidence" value="ECO:0007669"/>
    <property type="project" value="TreeGrafter"/>
</dbReference>
<keyword evidence="10 13" id="KW-0472">Membrane</keyword>
<dbReference type="Pfam" id="PF00067">
    <property type="entry name" value="p450"/>
    <property type="match status" value="1"/>
</dbReference>
<comment type="subcellular location">
    <subcellularLocation>
        <location evidence="2">Membrane</location>
        <topology evidence="2">Single-pass membrane protein</topology>
    </subcellularLocation>
</comment>
<dbReference type="RefSeq" id="XP_030945639.1">
    <property type="nucleotide sequence ID" value="XM_031089779.1"/>
</dbReference>
<proteinExistence type="inferred from homology"/>
<keyword evidence="7 13" id="KW-1133">Transmembrane helix</keyword>
<organism evidence="14 15">
    <name type="scientific">Quercus lobata</name>
    <name type="common">Valley oak</name>
    <dbReference type="NCBI Taxonomy" id="97700"/>
    <lineage>
        <taxon>Eukaryota</taxon>
        <taxon>Viridiplantae</taxon>
        <taxon>Streptophyta</taxon>
        <taxon>Embryophyta</taxon>
        <taxon>Tracheophyta</taxon>
        <taxon>Spermatophyta</taxon>
        <taxon>Magnoliopsida</taxon>
        <taxon>eudicotyledons</taxon>
        <taxon>Gunneridae</taxon>
        <taxon>Pentapetalae</taxon>
        <taxon>rosids</taxon>
        <taxon>fabids</taxon>
        <taxon>Fagales</taxon>
        <taxon>Fagaceae</taxon>
        <taxon>Quercus</taxon>
    </lineage>
</organism>
<evidence type="ECO:0000256" key="11">
    <source>
        <dbReference type="PIRSR" id="PIRSR602401-1"/>
    </source>
</evidence>
<keyword evidence="15" id="KW-1185">Reference proteome</keyword>
<evidence type="ECO:0000313" key="14">
    <source>
        <dbReference type="EnsemblPlants" id="QL12p006321:mrna"/>
    </source>
</evidence>
<evidence type="ECO:0000256" key="4">
    <source>
        <dbReference type="ARBA" id="ARBA00022617"/>
    </source>
</evidence>
<dbReference type="GO" id="GO:0005506">
    <property type="term" value="F:iron ion binding"/>
    <property type="evidence" value="ECO:0007669"/>
    <property type="project" value="InterPro"/>
</dbReference>
<dbReference type="KEGG" id="qlo:115970103"/>
<dbReference type="GO" id="GO:0016020">
    <property type="term" value="C:membrane"/>
    <property type="evidence" value="ECO:0007669"/>
    <property type="project" value="UniProtKB-SubCell"/>
</dbReference>
<evidence type="ECO:0000256" key="12">
    <source>
        <dbReference type="RuleBase" id="RU000461"/>
    </source>
</evidence>
<dbReference type="GeneID" id="115970103"/>
<evidence type="ECO:0000256" key="7">
    <source>
        <dbReference type="ARBA" id="ARBA00022989"/>
    </source>
</evidence>
<evidence type="ECO:0000313" key="15">
    <source>
        <dbReference type="Proteomes" id="UP000594261"/>
    </source>
</evidence>
<keyword evidence="6 11" id="KW-0479">Metal-binding</keyword>
<dbReference type="EnsemblPlants" id="QL12p006321:mrna">
    <property type="protein sequence ID" value="QL12p006321:mrna"/>
    <property type="gene ID" value="QL12p006321"/>
</dbReference>
<accession>A0A7N2N203</accession>
<keyword evidence="4 11" id="KW-0349">Heme</keyword>
<dbReference type="InterPro" id="IPR002401">
    <property type="entry name" value="Cyt_P450_E_grp-I"/>
</dbReference>
<evidence type="ECO:0000256" key="13">
    <source>
        <dbReference type="SAM" id="Phobius"/>
    </source>
</evidence>
<dbReference type="GO" id="GO:0016125">
    <property type="term" value="P:sterol metabolic process"/>
    <property type="evidence" value="ECO:0007669"/>
    <property type="project" value="TreeGrafter"/>
</dbReference>
<dbReference type="EMBL" id="LRBV02000012">
    <property type="status" value="NOT_ANNOTATED_CDS"/>
    <property type="molecule type" value="Genomic_DNA"/>
</dbReference>
<sequence>MELELLWLILSVLLGGYVFMFGFLRRFNEWYYVRRLGKTRYPLPPGDMGWPYLGGLPTFLKAFKSDDPDSYIYNLVSKYGRTGIYKTYMFGKPSVIVCTPETCRKVLTNDDQFKLGYPKATTILTGKSFHGITNAEHKRLRRLTTAPINGHEALSGYIDLIEGIVVNSLDEWASMNRPVKLLAELRGVAFKVITNIFISTYSESVISSVENLYTDLNAGIKSQAINLPGFVFRRALKARKKLVKIFQSVLDKKRVTMKDNTNETDAKKDMMDLLMGVKDEDGKQLEDLDIIDLLIVFMLAGHESSAHGALWSVIYLSENPEVFKIAKEEQEEIMKRRPSTQKGLNLKEIRQMEYLSKVIDEMLRRTSISFSVFREAKEDVNINGYLVPKGWKVLVWNRGVHMDPETYANPKEFDPSRWDNHKPRAGSFLPFGAGSRICPGSDLAKLEIAIFLHHYILNYNVERLNPGCPVKYLPVARPTDLCLAKIIKVT</sequence>
<evidence type="ECO:0000256" key="2">
    <source>
        <dbReference type="ARBA" id="ARBA00004167"/>
    </source>
</evidence>
<dbReference type="PRINTS" id="PR00463">
    <property type="entry name" value="EP450I"/>
</dbReference>
<feature type="transmembrane region" description="Helical" evidence="13">
    <location>
        <begin position="6"/>
        <end position="24"/>
    </location>
</feature>
<protein>
    <submittedName>
        <fullName evidence="14">Uncharacterized protein</fullName>
    </submittedName>
</protein>
<comment type="similarity">
    <text evidence="3 12">Belongs to the cytochrome P450 family.</text>
</comment>
<dbReference type="PANTHER" id="PTHR24286">
    <property type="entry name" value="CYTOCHROME P450 26"/>
    <property type="match status" value="1"/>
</dbReference>
<evidence type="ECO:0000256" key="8">
    <source>
        <dbReference type="ARBA" id="ARBA00023002"/>
    </source>
</evidence>
<evidence type="ECO:0000256" key="6">
    <source>
        <dbReference type="ARBA" id="ARBA00022723"/>
    </source>
</evidence>
<reference evidence="14 15" key="1">
    <citation type="journal article" date="2016" name="G3 (Bethesda)">
        <title>First Draft Assembly and Annotation of the Genome of a California Endemic Oak Quercus lobata Nee (Fagaceae).</title>
        <authorList>
            <person name="Sork V.L."/>
            <person name="Fitz-Gibbon S.T."/>
            <person name="Puiu D."/>
            <person name="Crepeau M."/>
            <person name="Gugger P.F."/>
            <person name="Sherman R."/>
            <person name="Stevens K."/>
            <person name="Langley C.H."/>
            <person name="Pellegrini M."/>
            <person name="Salzberg S.L."/>
        </authorList>
    </citation>
    <scope>NUCLEOTIDE SEQUENCE [LARGE SCALE GENOMIC DNA]</scope>
    <source>
        <strain evidence="14 15">cv. SW786</strain>
    </source>
</reference>
<dbReference type="GO" id="GO:0010268">
    <property type="term" value="P:brassinosteroid homeostasis"/>
    <property type="evidence" value="ECO:0007669"/>
    <property type="project" value="TreeGrafter"/>
</dbReference>
<evidence type="ECO:0000256" key="9">
    <source>
        <dbReference type="ARBA" id="ARBA00023004"/>
    </source>
</evidence>
<dbReference type="Gene3D" id="1.10.630.10">
    <property type="entry name" value="Cytochrome P450"/>
    <property type="match status" value="1"/>
</dbReference>
<keyword evidence="12" id="KW-0503">Monooxygenase</keyword>